<comment type="function">
    <text evidence="10">Component of the type III secretion system (T3SS), also called injectisome, which is used to inject bacterial effector proteins into eukaryotic host cells. Forms a ring-shaped multimeric structure with an apparent central pore in the outer membrane.</text>
</comment>
<evidence type="ECO:0000256" key="3">
    <source>
        <dbReference type="ARBA" id="ARBA00022448"/>
    </source>
</evidence>
<dbReference type="GO" id="GO:0009279">
    <property type="term" value="C:cell outer membrane"/>
    <property type="evidence" value="ECO:0007669"/>
    <property type="project" value="UniProtKB-SubCell"/>
</dbReference>
<dbReference type="InterPro" id="IPR004846">
    <property type="entry name" value="T2SS/T3SS_dom"/>
</dbReference>
<dbReference type="Pfam" id="PF21304">
    <property type="entry name" value="T3S_SPI-1_N0"/>
    <property type="match status" value="1"/>
</dbReference>
<sequence length="628" mass="66619" precursor="true">MHLLSRLFHPQPLSALLFAVSLLACGGALAAAVPIASDAPLSLTAREQPIQAFLQDFFGRLDLPVDVSPNVHGQVSGSFNAPPAKILRDISRSFGLLTYYDGVVVHVYAASEIATRALTTTPTLSERVRRSVQEARLVDIHNTLRATPDGSLIAIGTPRFVEQVEDLYHVAQAANLAQPPLGFKVFYLRYAWAQDVTMEFGGNKVQVPGVASILRSLVTNKSRQGALESDARTTVPKLRGQGLARNAASDRLGTLGAPNAGTRSPDNGVAQALAAVYANAPGAASIDDGGAPPAAATMDPGQARIEVDQRLNAVIVRDLPERMAQYQELVTALDVEPQSLEIEATIVDIDTTKAQKLGINWRFNGNGSNSILFGKGDSSDTLLQPGVNITPIGEGGFVSAVLGDAGKFIARINALQSDGAARVVSSPQVVTLSNVEAVFDNSQTFYVRVNGYQDVDLFNVTAGTNLRVTPHVFKDDGQVRIKLLVRIEDGSLTTQTVDNLPVVERSSVNTQALIQEGQSLLIGGMMRQSTSNDVDKVPFLGDIPLIGNLFKTRNENNEHIERLFLISPRLAPSHSTLASAAVGARLIDTPRGFAPASENEPAPMPVPAVSTGAITPLPAPPGSQGGPQ</sequence>
<gene>
    <name evidence="10 16" type="primary">sctC</name>
    <name evidence="16" type="ORF">LPC04_27760</name>
</gene>
<evidence type="ECO:0000256" key="2">
    <source>
        <dbReference type="ARBA" id="ARBA00007032"/>
    </source>
</evidence>
<dbReference type="Proteomes" id="UP001139353">
    <property type="component" value="Unassembled WGS sequence"/>
</dbReference>
<dbReference type="InterPro" id="IPR003522">
    <property type="entry name" value="T3SS_OM_pore_YscC"/>
</dbReference>
<evidence type="ECO:0000259" key="14">
    <source>
        <dbReference type="Pfam" id="PF03958"/>
    </source>
</evidence>
<dbReference type="InterPro" id="IPR050810">
    <property type="entry name" value="Bact_Secretion_Sys_Channel"/>
</dbReference>
<dbReference type="NCBIfam" id="TIGR02516">
    <property type="entry name" value="type_III_yscC"/>
    <property type="match status" value="1"/>
</dbReference>
<dbReference type="GO" id="GO:0030254">
    <property type="term" value="P:protein secretion by the type III secretion system"/>
    <property type="evidence" value="ECO:0007669"/>
    <property type="project" value="UniProtKB-UniRule"/>
</dbReference>
<dbReference type="InterPro" id="IPR038591">
    <property type="entry name" value="NolW-like_sf"/>
</dbReference>
<dbReference type="EMBL" id="JAJLJH010000015">
    <property type="protein sequence ID" value="MCK9689533.1"/>
    <property type="molecule type" value="Genomic_DNA"/>
</dbReference>
<dbReference type="GO" id="GO:0015627">
    <property type="term" value="C:type II protein secretion system complex"/>
    <property type="evidence" value="ECO:0007669"/>
    <property type="project" value="TreeGrafter"/>
</dbReference>
<dbReference type="InterPro" id="IPR005644">
    <property type="entry name" value="NolW-like"/>
</dbReference>
<reference evidence="16" key="1">
    <citation type="submission" date="2021-11" db="EMBL/GenBank/DDBJ databases">
        <title>BS-T2-15 a new species belonging to the Comamonadaceae family isolated from the soil of a French oak forest.</title>
        <authorList>
            <person name="Mieszkin S."/>
            <person name="Alain K."/>
        </authorList>
    </citation>
    <scope>NUCLEOTIDE SEQUENCE</scope>
    <source>
        <strain evidence="16">BS-T2-15</strain>
    </source>
</reference>
<dbReference type="PROSITE" id="PS51257">
    <property type="entry name" value="PROKAR_LIPOPROTEIN"/>
    <property type="match status" value="1"/>
</dbReference>
<dbReference type="PRINTS" id="PR01337">
    <property type="entry name" value="TYPE3OMGPROT"/>
</dbReference>
<feature type="chain" id="PRO_5041027620" description="Type 3 secretion system secretin" evidence="10">
    <location>
        <begin position="31"/>
        <end position="628"/>
    </location>
</feature>
<dbReference type="GO" id="GO:0030257">
    <property type="term" value="C:type III protein secretion system complex"/>
    <property type="evidence" value="ECO:0007669"/>
    <property type="project" value="UniProtKB-UniRule"/>
</dbReference>
<evidence type="ECO:0000256" key="5">
    <source>
        <dbReference type="ARBA" id="ARBA00022927"/>
    </source>
</evidence>
<dbReference type="InterPro" id="IPR004845">
    <property type="entry name" value="T2SS_GspD_CS"/>
</dbReference>
<accession>A0A9X1YQQ4</accession>
<evidence type="ECO:0000259" key="13">
    <source>
        <dbReference type="Pfam" id="PF00263"/>
    </source>
</evidence>
<dbReference type="Gene3D" id="3.55.50.30">
    <property type="match status" value="1"/>
</dbReference>
<evidence type="ECO:0000256" key="10">
    <source>
        <dbReference type="HAMAP-Rule" id="MF_02219"/>
    </source>
</evidence>
<keyword evidence="9 10" id="KW-0998">Cell outer membrane</keyword>
<evidence type="ECO:0000256" key="7">
    <source>
        <dbReference type="ARBA" id="ARBA00023026"/>
    </source>
</evidence>
<feature type="domain" description="Type II/III secretion system secretin-like" evidence="13">
    <location>
        <begin position="414"/>
        <end position="570"/>
    </location>
</feature>
<dbReference type="Gene3D" id="3.30.1370.120">
    <property type="match status" value="1"/>
</dbReference>
<dbReference type="PANTHER" id="PTHR30332:SF5">
    <property type="entry name" value="SPI-1 TYPE 3 SECRETION SYSTEM SECRETIN"/>
    <property type="match status" value="1"/>
</dbReference>
<dbReference type="PROSITE" id="PS00875">
    <property type="entry name" value="T2SP_D"/>
    <property type="match status" value="1"/>
</dbReference>
<dbReference type="Pfam" id="PF00263">
    <property type="entry name" value="Secretin"/>
    <property type="match status" value="1"/>
</dbReference>
<proteinExistence type="inferred from homology"/>
<dbReference type="HAMAP" id="MF_02219">
    <property type="entry name" value="Type_III_secretin"/>
    <property type="match status" value="1"/>
</dbReference>
<evidence type="ECO:0000256" key="12">
    <source>
        <dbReference type="SAM" id="MobiDB-lite"/>
    </source>
</evidence>
<evidence type="ECO:0000256" key="6">
    <source>
        <dbReference type="ARBA" id="ARBA00023010"/>
    </source>
</evidence>
<keyword evidence="6 10" id="KW-0811">Translocation</keyword>
<dbReference type="RefSeq" id="WP_275685584.1">
    <property type="nucleotide sequence ID" value="NZ_JAJLJH010000015.1"/>
</dbReference>
<evidence type="ECO:0000256" key="9">
    <source>
        <dbReference type="ARBA" id="ARBA00023237"/>
    </source>
</evidence>
<dbReference type="PANTHER" id="PTHR30332">
    <property type="entry name" value="PROBABLE GENERAL SECRETION PATHWAY PROTEIN D"/>
    <property type="match status" value="1"/>
</dbReference>
<organism evidence="16 17">
    <name type="scientific">Scleromatobacter humisilvae</name>
    <dbReference type="NCBI Taxonomy" id="2897159"/>
    <lineage>
        <taxon>Bacteria</taxon>
        <taxon>Pseudomonadati</taxon>
        <taxon>Pseudomonadota</taxon>
        <taxon>Betaproteobacteria</taxon>
        <taxon>Burkholderiales</taxon>
        <taxon>Sphaerotilaceae</taxon>
        <taxon>Scleromatobacter</taxon>
    </lineage>
</organism>
<comment type="caution">
    <text evidence="16">The sequence shown here is derived from an EMBL/GenBank/DDBJ whole genome shotgun (WGS) entry which is preliminary data.</text>
</comment>
<evidence type="ECO:0000256" key="8">
    <source>
        <dbReference type="ARBA" id="ARBA00023136"/>
    </source>
</evidence>
<keyword evidence="8 10" id="KW-0472">Membrane</keyword>
<keyword evidence="5 10" id="KW-0653">Protein transport</keyword>
<keyword evidence="3 10" id="KW-0813">Transport</keyword>
<keyword evidence="17" id="KW-1185">Reference proteome</keyword>
<protein>
    <recommendedName>
        <fullName evidence="10">Type 3 secretion system secretin</fullName>
        <shortName evidence="10">T3SS secretin</shortName>
    </recommendedName>
</protein>
<comment type="similarity">
    <text evidence="2 10">Belongs to the bacterial secretin family. T3SS SctC subfamily.</text>
</comment>
<feature type="domain" description="SPI-1 type 3 secretion system secretin N0" evidence="15">
    <location>
        <begin position="45"/>
        <end position="108"/>
    </location>
</feature>
<dbReference type="AlphaFoldDB" id="A0A9X1YQQ4"/>
<dbReference type="Pfam" id="PF03958">
    <property type="entry name" value="Secretin_N"/>
    <property type="match status" value="1"/>
</dbReference>
<evidence type="ECO:0000256" key="4">
    <source>
        <dbReference type="ARBA" id="ARBA00022729"/>
    </source>
</evidence>
<name>A0A9X1YQQ4_9BURK</name>
<evidence type="ECO:0000256" key="11">
    <source>
        <dbReference type="RuleBase" id="RU004004"/>
    </source>
</evidence>
<evidence type="ECO:0000313" key="17">
    <source>
        <dbReference type="Proteomes" id="UP001139353"/>
    </source>
</evidence>
<feature type="signal peptide" evidence="10">
    <location>
        <begin position="1"/>
        <end position="30"/>
    </location>
</feature>
<keyword evidence="7" id="KW-0843">Virulence</keyword>
<comment type="subunit">
    <text evidence="10">The core secretion machinery of the T3SS is composed of approximately 20 different proteins, including cytoplasmic components, a base, an export apparatus and a needle. This subunit is part of the base, which anchors the injectisome in the bacterial cell envelope. Forms a stable homooligomeric complex.</text>
</comment>
<dbReference type="InterPro" id="IPR049034">
    <property type="entry name" value="T3S_SPI-1_N0"/>
</dbReference>
<feature type="domain" description="NolW-like" evidence="14">
    <location>
        <begin position="184"/>
        <end position="338"/>
    </location>
</feature>
<keyword evidence="4 10" id="KW-0732">Signal</keyword>
<evidence type="ECO:0000256" key="1">
    <source>
        <dbReference type="ARBA" id="ARBA00004442"/>
    </source>
</evidence>
<evidence type="ECO:0000313" key="16">
    <source>
        <dbReference type="EMBL" id="MCK9689533.1"/>
    </source>
</evidence>
<comment type="subcellular location">
    <subcellularLocation>
        <location evidence="1 10 11">Cell outer membrane</location>
    </subcellularLocation>
</comment>
<evidence type="ECO:0000259" key="15">
    <source>
        <dbReference type="Pfam" id="PF21304"/>
    </source>
</evidence>
<feature type="region of interest" description="Disordered" evidence="12">
    <location>
        <begin position="592"/>
        <end position="628"/>
    </location>
</feature>